<feature type="compositionally biased region" description="Low complexity" evidence="2">
    <location>
        <begin position="380"/>
        <end position="389"/>
    </location>
</feature>
<name>R7S8E5_TRAVS</name>
<evidence type="ECO:0000313" key="3">
    <source>
        <dbReference type="EMBL" id="EIW51965.1"/>
    </source>
</evidence>
<gene>
    <name evidence="3" type="ORF">TRAVEDRAFT_24700</name>
</gene>
<dbReference type="KEGG" id="tvs:TRAVEDRAFT_24700"/>
<sequence>MFLRYFESRAGAILARSCHDSKGNLLALPLCRPREEGEKRNRFFVGTHVQCTDGHHHLYRTIGLAKRALAQVLQSLKPTELEVTLLRHHPQPPIPKSLCLSANLPTCIVWKSSEWFTHPETVYAIAPHSISALRASGFATSTLRVQKFPEEEEPGTIIMETTLTSWNENHEHTPRTIELSILLTRFQHGGTYLDPSSATAYFSIKGVRSIGSHCPWPTPSIYTTASPDDPRRYAVQVLKEVPNQTYCDAHTFQYDSKGKPASHTIAHTEHIVNIDGQWNLRPQSAICMARTIRVALQFPFASTVGPYITDLWMSIDMSDSFECTLPYKSVSDRSSPQRIDGVGSEDISYNSCEDEDENFTPSLTAKGATMTAVSSERPHSSSSAATTTSPDSDQVRHSGTSTHSRLSEKRRRQASLDLDAKSLGSDRSQRARLSSPQEYSDWLLSTPPVLSHGRLDPSPSHSGVAQMGNIDGHGTYSDDQSATEDRAWSRSAGEELAIISRPEAETIPPNRQINEQSAANHAGATLPGFPGLVKWLHDIRRSDSPEDLGTQQSPSRHLPSAPTTPLTHSLSENANIPDASQETIETLRRENVALNARIADLETNNANLALRMSEISNRLDTLTHHKVRTDITRVFYHGWLTRPAAALAPGAVDGREERQMDSFMGLTATILQVDARTPPSERR</sequence>
<evidence type="ECO:0000256" key="2">
    <source>
        <dbReference type="SAM" id="MobiDB-lite"/>
    </source>
</evidence>
<dbReference type="RefSeq" id="XP_008044992.1">
    <property type="nucleotide sequence ID" value="XM_008046801.1"/>
</dbReference>
<evidence type="ECO:0000256" key="1">
    <source>
        <dbReference type="SAM" id="Coils"/>
    </source>
</evidence>
<keyword evidence="4" id="KW-1185">Reference proteome</keyword>
<dbReference type="AlphaFoldDB" id="R7S8E5"/>
<reference evidence="4" key="1">
    <citation type="journal article" date="2012" name="Science">
        <title>The Paleozoic origin of enzymatic lignin decomposition reconstructed from 31 fungal genomes.</title>
        <authorList>
            <person name="Floudas D."/>
            <person name="Binder M."/>
            <person name="Riley R."/>
            <person name="Barry K."/>
            <person name="Blanchette R.A."/>
            <person name="Henrissat B."/>
            <person name="Martinez A.T."/>
            <person name="Otillar R."/>
            <person name="Spatafora J.W."/>
            <person name="Yadav J.S."/>
            <person name="Aerts A."/>
            <person name="Benoit I."/>
            <person name="Boyd A."/>
            <person name="Carlson A."/>
            <person name="Copeland A."/>
            <person name="Coutinho P.M."/>
            <person name="de Vries R.P."/>
            <person name="Ferreira P."/>
            <person name="Findley K."/>
            <person name="Foster B."/>
            <person name="Gaskell J."/>
            <person name="Glotzer D."/>
            <person name="Gorecki P."/>
            <person name="Heitman J."/>
            <person name="Hesse C."/>
            <person name="Hori C."/>
            <person name="Igarashi K."/>
            <person name="Jurgens J.A."/>
            <person name="Kallen N."/>
            <person name="Kersten P."/>
            <person name="Kohler A."/>
            <person name="Kuees U."/>
            <person name="Kumar T.K.A."/>
            <person name="Kuo A."/>
            <person name="LaButti K."/>
            <person name="Larrondo L.F."/>
            <person name="Lindquist E."/>
            <person name="Ling A."/>
            <person name="Lombard V."/>
            <person name="Lucas S."/>
            <person name="Lundell T."/>
            <person name="Martin R."/>
            <person name="McLaughlin D.J."/>
            <person name="Morgenstern I."/>
            <person name="Morin E."/>
            <person name="Murat C."/>
            <person name="Nagy L.G."/>
            <person name="Nolan M."/>
            <person name="Ohm R.A."/>
            <person name="Patyshakuliyeva A."/>
            <person name="Rokas A."/>
            <person name="Ruiz-Duenas F.J."/>
            <person name="Sabat G."/>
            <person name="Salamov A."/>
            <person name="Samejima M."/>
            <person name="Schmutz J."/>
            <person name="Slot J.C."/>
            <person name="St John F."/>
            <person name="Stenlid J."/>
            <person name="Sun H."/>
            <person name="Sun S."/>
            <person name="Syed K."/>
            <person name="Tsang A."/>
            <person name="Wiebenga A."/>
            <person name="Young D."/>
            <person name="Pisabarro A."/>
            <person name="Eastwood D.C."/>
            <person name="Martin F."/>
            <person name="Cullen D."/>
            <person name="Grigoriev I.V."/>
            <person name="Hibbett D.S."/>
        </authorList>
    </citation>
    <scope>NUCLEOTIDE SEQUENCE [LARGE SCALE GENOMIC DNA]</scope>
    <source>
        <strain evidence="4">FP-101664</strain>
    </source>
</reference>
<evidence type="ECO:0000313" key="4">
    <source>
        <dbReference type="Proteomes" id="UP000054317"/>
    </source>
</evidence>
<accession>R7S8E5</accession>
<dbReference type="EMBL" id="JH711797">
    <property type="protein sequence ID" value="EIW51965.1"/>
    <property type="molecule type" value="Genomic_DNA"/>
</dbReference>
<dbReference type="GeneID" id="19412411"/>
<feature type="region of interest" description="Disordered" evidence="2">
    <location>
        <begin position="543"/>
        <end position="575"/>
    </location>
</feature>
<feature type="compositionally biased region" description="Polar residues" evidence="2">
    <location>
        <begin position="549"/>
        <end position="575"/>
    </location>
</feature>
<feature type="region of interest" description="Disordered" evidence="2">
    <location>
        <begin position="330"/>
        <end position="492"/>
    </location>
</feature>
<proteinExistence type="predicted"/>
<organism evidence="3 4">
    <name type="scientific">Trametes versicolor (strain FP-101664)</name>
    <name type="common">White-rot fungus</name>
    <name type="synonym">Coriolus versicolor</name>
    <dbReference type="NCBI Taxonomy" id="717944"/>
    <lineage>
        <taxon>Eukaryota</taxon>
        <taxon>Fungi</taxon>
        <taxon>Dikarya</taxon>
        <taxon>Basidiomycota</taxon>
        <taxon>Agaricomycotina</taxon>
        <taxon>Agaricomycetes</taxon>
        <taxon>Polyporales</taxon>
        <taxon>Polyporaceae</taxon>
        <taxon>Trametes</taxon>
    </lineage>
</organism>
<dbReference type="Proteomes" id="UP000054317">
    <property type="component" value="Unassembled WGS sequence"/>
</dbReference>
<feature type="coiled-coil region" evidence="1">
    <location>
        <begin position="584"/>
        <end position="618"/>
    </location>
</feature>
<keyword evidence="1" id="KW-0175">Coiled coil</keyword>
<protein>
    <submittedName>
        <fullName evidence="3">Uncharacterized protein</fullName>
    </submittedName>
</protein>